<sequence length="242" mass="25873">MQPVDATSGARSLTTVRVATPSNQTARTDSVVEQIPIVEPRPHYPISASVAEIMAHITELIKEQQTASEEAFHQKNLDEARAEMEKLFEAVQGRSDNTVDGKADNNNGLDPHEKVNGINNETLKVSDNITDKSTLSDSSSDAENADGVDGRSSVSVNSDNITKTSLKTATKTNSDLPPLPSDGKDTGKKVNAAKAVKTHHETSSIKTEKGATMPAGDANIGSRENIQRDTNVLAANNEKEDI</sequence>
<feature type="compositionally biased region" description="Polar residues" evidence="1">
    <location>
        <begin position="9"/>
        <end position="27"/>
    </location>
</feature>
<name>A0A1U9M9Q1_9HYPH</name>
<proteinExistence type="predicted"/>
<feature type="compositionally biased region" description="Low complexity" evidence="1">
    <location>
        <begin position="131"/>
        <end position="141"/>
    </location>
</feature>
<protein>
    <submittedName>
        <fullName evidence="2">Uncharacterized protein</fullName>
    </submittedName>
</protein>
<feature type="compositionally biased region" description="Polar residues" evidence="1">
    <location>
        <begin position="152"/>
        <end position="175"/>
    </location>
</feature>
<feature type="region of interest" description="Disordered" evidence="1">
    <location>
        <begin position="1"/>
        <end position="27"/>
    </location>
</feature>
<dbReference type="EMBL" id="CP015820">
    <property type="protein sequence ID" value="AQT42053.1"/>
    <property type="molecule type" value="Genomic_DNA"/>
</dbReference>
<dbReference type="AlphaFoldDB" id="A0A1U9M9Q1"/>
<dbReference type="KEGG" id="bapa:BBC0178_005550"/>
<keyword evidence="3" id="KW-1185">Reference proteome</keyword>
<accession>A0A1U9M9Q1</accession>
<gene>
    <name evidence="2" type="ORF">BBC0178_005550</name>
</gene>
<feature type="compositionally biased region" description="Basic and acidic residues" evidence="1">
    <location>
        <begin position="198"/>
        <end position="209"/>
    </location>
</feature>
<feature type="region of interest" description="Disordered" evidence="1">
    <location>
        <begin position="90"/>
        <end position="223"/>
    </location>
</feature>
<evidence type="ECO:0000313" key="3">
    <source>
        <dbReference type="Proteomes" id="UP000189660"/>
    </source>
</evidence>
<organism evidence="2 3">
    <name type="scientific">Bartonella apihabitans</name>
    <dbReference type="NCBI Taxonomy" id="2750929"/>
    <lineage>
        <taxon>Bacteria</taxon>
        <taxon>Pseudomonadati</taxon>
        <taxon>Pseudomonadota</taxon>
        <taxon>Alphaproteobacteria</taxon>
        <taxon>Hyphomicrobiales</taxon>
        <taxon>Bartonellaceae</taxon>
        <taxon>Bartonella</taxon>
    </lineage>
</organism>
<feature type="compositionally biased region" description="Polar residues" evidence="1">
    <location>
        <begin position="117"/>
        <end position="128"/>
    </location>
</feature>
<evidence type="ECO:0000256" key="1">
    <source>
        <dbReference type="SAM" id="MobiDB-lite"/>
    </source>
</evidence>
<evidence type="ECO:0000313" key="2">
    <source>
        <dbReference type="EMBL" id="AQT42053.1"/>
    </source>
</evidence>
<dbReference type="RefSeq" id="WP_078039130.1">
    <property type="nucleotide sequence ID" value="NZ_CP015820.1"/>
</dbReference>
<dbReference type="OrthoDB" id="7926415at2"/>
<dbReference type="Proteomes" id="UP000189660">
    <property type="component" value="Chromosome"/>
</dbReference>
<reference evidence="2 3" key="1">
    <citation type="submission" date="2016-11" db="EMBL/GenBank/DDBJ databases">
        <title>Comparative genomics of Bartonella apis.</title>
        <authorList>
            <person name="Engel P."/>
        </authorList>
    </citation>
    <scope>NUCLEOTIDE SEQUENCE [LARGE SCALE GENOMIC DNA]</scope>
    <source>
        <strain evidence="2 3">BBC0178</strain>
    </source>
</reference>